<keyword evidence="5 6" id="KW-0472">Membrane</keyword>
<comment type="caution">
    <text evidence="7">The sequence shown here is derived from an EMBL/GenBank/DDBJ whole genome shotgun (WGS) entry which is preliminary data.</text>
</comment>
<dbReference type="GO" id="GO:0031966">
    <property type="term" value="C:mitochondrial membrane"/>
    <property type="evidence" value="ECO:0007669"/>
    <property type="project" value="UniProtKB-SubCell"/>
</dbReference>
<protein>
    <recommendedName>
        <fullName evidence="9">Cytochrome c oxidase assembly protein COX14</fullName>
    </recommendedName>
</protein>
<gene>
    <name evidence="7" type="ORF">JZ751_004504</name>
</gene>
<keyword evidence="3 6" id="KW-1133">Transmembrane helix</keyword>
<evidence type="ECO:0000256" key="3">
    <source>
        <dbReference type="ARBA" id="ARBA00022989"/>
    </source>
</evidence>
<evidence type="ECO:0000256" key="5">
    <source>
        <dbReference type="ARBA" id="ARBA00023136"/>
    </source>
</evidence>
<organism evidence="7 8">
    <name type="scientific">Albula glossodonta</name>
    <name type="common">roundjaw bonefish</name>
    <dbReference type="NCBI Taxonomy" id="121402"/>
    <lineage>
        <taxon>Eukaryota</taxon>
        <taxon>Metazoa</taxon>
        <taxon>Chordata</taxon>
        <taxon>Craniata</taxon>
        <taxon>Vertebrata</taxon>
        <taxon>Euteleostomi</taxon>
        <taxon>Actinopterygii</taxon>
        <taxon>Neopterygii</taxon>
        <taxon>Teleostei</taxon>
        <taxon>Albuliformes</taxon>
        <taxon>Albulidae</taxon>
        <taxon>Albula</taxon>
    </lineage>
</organism>
<evidence type="ECO:0000256" key="1">
    <source>
        <dbReference type="ARBA" id="ARBA00004304"/>
    </source>
</evidence>
<dbReference type="Pfam" id="PF14880">
    <property type="entry name" value="COX14"/>
    <property type="match status" value="1"/>
</dbReference>
<dbReference type="Proteomes" id="UP000824540">
    <property type="component" value="Unassembled WGS sequence"/>
</dbReference>
<dbReference type="InterPro" id="IPR029208">
    <property type="entry name" value="COX14"/>
</dbReference>
<sequence length="99" mass="11367">HLYYENHDPEVLSLLLLRNTGLEDTRNTVICAEVATIRTIMVSGKRLADVGYRVFSGSMMLLTLYGGYLCTMRAYRYMQRQKELKIAAENQTDSEVLKD</sequence>
<evidence type="ECO:0000313" key="7">
    <source>
        <dbReference type="EMBL" id="KAG9335538.1"/>
    </source>
</evidence>
<evidence type="ECO:0000256" key="6">
    <source>
        <dbReference type="SAM" id="Phobius"/>
    </source>
</evidence>
<evidence type="ECO:0008006" key="9">
    <source>
        <dbReference type="Google" id="ProtNLM"/>
    </source>
</evidence>
<dbReference type="OrthoDB" id="9928108at2759"/>
<evidence type="ECO:0000256" key="4">
    <source>
        <dbReference type="ARBA" id="ARBA00023128"/>
    </source>
</evidence>
<dbReference type="PANTHER" id="PTHR36684">
    <property type="entry name" value="CYTOCHROME C OXIDASE ASSEMBLY PROTEIN COX14"/>
    <property type="match status" value="1"/>
</dbReference>
<dbReference type="PANTHER" id="PTHR36684:SF1">
    <property type="entry name" value="CYTOCHROME C OXIDASE ASSEMBLY PROTEIN COX14"/>
    <property type="match status" value="1"/>
</dbReference>
<accession>A0A8T2NCP5</accession>
<keyword evidence="2 6" id="KW-0812">Transmembrane</keyword>
<keyword evidence="8" id="KW-1185">Reference proteome</keyword>
<dbReference type="AlphaFoldDB" id="A0A8T2NCP5"/>
<evidence type="ECO:0000313" key="8">
    <source>
        <dbReference type="Proteomes" id="UP000824540"/>
    </source>
</evidence>
<feature type="non-terminal residue" evidence="7">
    <location>
        <position position="99"/>
    </location>
</feature>
<comment type="subcellular location">
    <subcellularLocation>
        <location evidence="1">Mitochondrion membrane</location>
        <topology evidence="1">Single-pass membrane protein</topology>
    </subcellularLocation>
</comment>
<keyword evidence="4" id="KW-0496">Mitochondrion</keyword>
<evidence type="ECO:0000256" key="2">
    <source>
        <dbReference type="ARBA" id="ARBA00022692"/>
    </source>
</evidence>
<dbReference type="EMBL" id="JAFBMS010000117">
    <property type="protein sequence ID" value="KAG9335538.1"/>
    <property type="molecule type" value="Genomic_DNA"/>
</dbReference>
<proteinExistence type="predicted"/>
<feature type="transmembrane region" description="Helical" evidence="6">
    <location>
        <begin position="50"/>
        <end position="70"/>
    </location>
</feature>
<name>A0A8T2NCP5_9TELE</name>
<reference evidence="7" key="1">
    <citation type="thesis" date="2021" institute="BYU ScholarsArchive" country="Provo, UT, USA">
        <title>Applications of and Algorithms for Genome Assembly and Genomic Analyses with an Emphasis on Marine Teleosts.</title>
        <authorList>
            <person name="Pickett B.D."/>
        </authorList>
    </citation>
    <scope>NUCLEOTIDE SEQUENCE</scope>
    <source>
        <strain evidence="7">HI-2016</strain>
    </source>
</reference>